<dbReference type="Pfam" id="PF00574">
    <property type="entry name" value="CLP_protease"/>
    <property type="match status" value="1"/>
</dbReference>
<evidence type="ECO:0000256" key="1">
    <source>
        <dbReference type="ARBA" id="ARBA00007039"/>
    </source>
</evidence>
<dbReference type="CDD" id="cd07016">
    <property type="entry name" value="S14_ClpP_1"/>
    <property type="match status" value="1"/>
</dbReference>
<accession>A0A6J5L483</accession>
<dbReference type="PANTHER" id="PTHR10381:SF11">
    <property type="entry name" value="ATP-DEPENDENT CLP PROTEASE PROTEOLYTIC SUBUNIT, MITOCHONDRIAL"/>
    <property type="match status" value="1"/>
</dbReference>
<dbReference type="GO" id="GO:0051117">
    <property type="term" value="F:ATPase binding"/>
    <property type="evidence" value="ECO:0007669"/>
    <property type="project" value="TreeGrafter"/>
</dbReference>
<organism evidence="3">
    <name type="scientific">uncultured Caudovirales phage</name>
    <dbReference type="NCBI Taxonomy" id="2100421"/>
    <lineage>
        <taxon>Viruses</taxon>
        <taxon>Duplodnaviria</taxon>
        <taxon>Heunggongvirae</taxon>
        <taxon>Uroviricota</taxon>
        <taxon>Caudoviricetes</taxon>
        <taxon>Peduoviridae</taxon>
        <taxon>Maltschvirus</taxon>
        <taxon>Maltschvirus maltsch</taxon>
    </lineage>
</organism>
<dbReference type="InterPro" id="IPR029045">
    <property type="entry name" value="ClpP/crotonase-like_dom_sf"/>
</dbReference>
<dbReference type="GO" id="GO:0006515">
    <property type="term" value="P:protein quality control for misfolded or incompletely synthesized proteins"/>
    <property type="evidence" value="ECO:0007669"/>
    <property type="project" value="TreeGrafter"/>
</dbReference>
<dbReference type="GO" id="GO:0009368">
    <property type="term" value="C:endopeptidase Clp complex"/>
    <property type="evidence" value="ECO:0007669"/>
    <property type="project" value="TreeGrafter"/>
</dbReference>
<dbReference type="InterPro" id="IPR023562">
    <property type="entry name" value="ClpP/TepA"/>
</dbReference>
<dbReference type="InterPro" id="IPR001907">
    <property type="entry name" value="ClpP"/>
</dbReference>
<evidence type="ECO:0000313" key="3">
    <source>
        <dbReference type="EMBL" id="CAB4126789.1"/>
    </source>
</evidence>
<dbReference type="GO" id="GO:0004176">
    <property type="term" value="F:ATP-dependent peptidase activity"/>
    <property type="evidence" value="ECO:0007669"/>
    <property type="project" value="InterPro"/>
</dbReference>
<dbReference type="EMBL" id="LR796200">
    <property type="protein sequence ID" value="CAB4126789.1"/>
    <property type="molecule type" value="Genomic_DNA"/>
</dbReference>
<comment type="similarity">
    <text evidence="1">Belongs to the peptidase S14 family.</text>
</comment>
<keyword evidence="2" id="KW-0175">Coiled coil</keyword>
<protein>
    <submittedName>
        <fullName evidence="3">S14_ClpP_1 domain containing protein</fullName>
    </submittedName>
</protein>
<evidence type="ECO:0000256" key="2">
    <source>
        <dbReference type="SAM" id="Coils"/>
    </source>
</evidence>
<dbReference type="SUPFAM" id="SSF52096">
    <property type="entry name" value="ClpP/crotonase"/>
    <property type="match status" value="1"/>
</dbReference>
<sequence>MNLKYVENISPDNAEGTMRLYGRIGDAINGSYFAEEMRYLANMCKSITMRINSEGGSVLDGYTILDAMNEINASGKCVVNTHNSGMAASMASVILCNGTKRTADNYSITMIHNASGETGDSVLNAINASIQTIYKDRTHLNGDVAAELMNKETFMDCKMAMEYGFIDEVVETGKKVKLPKKKSIENLALIYNELLTPKKMDKITASLNLAENSTEEVVVESIESLKKELETEKAEKEKLEARIAELDKLAEEAKKAEEAKTEAEVVAKVENAITKGLDAKKKDELIALGKINMSLLDTVIESATKAAKAVNVLPTGATSAKDAEEKASWTILDWQKKDSKGLTAIKNETPEIYKEMYNNYYVLGIGNKNFKQTK</sequence>
<dbReference type="GO" id="GO:0004252">
    <property type="term" value="F:serine-type endopeptidase activity"/>
    <property type="evidence" value="ECO:0007669"/>
    <property type="project" value="InterPro"/>
</dbReference>
<dbReference type="PANTHER" id="PTHR10381">
    <property type="entry name" value="ATP-DEPENDENT CLP PROTEASE PROTEOLYTIC SUBUNIT"/>
    <property type="match status" value="1"/>
</dbReference>
<dbReference type="Gene3D" id="3.90.226.10">
    <property type="entry name" value="2-enoyl-CoA Hydratase, Chain A, domain 1"/>
    <property type="match status" value="1"/>
</dbReference>
<reference evidence="3" key="1">
    <citation type="submission" date="2020-04" db="EMBL/GenBank/DDBJ databases">
        <authorList>
            <person name="Chiriac C."/>
            <person name="Salcher M."/>
            <person name="Ghai R."/>
            <person name="Kavagutti S V."/>
        </authorList>
    </citation>
    <scope>NUCLEOTIDE SEQUENCE</scope>
</reference>
<feature type="coiled-coil region" evidence="2">
    <location>
        <begin position="219"/>
        <end position="266"/>
    </location>
</feature>
<gene>
    <name evidence="3" type="ORF">UFOVP87_15</name>
</gene>
<dbReference type="PRINTS" id="PR00127">
    <property type="entry name" value="CLPPROTEASEP"/>
</dbReference>
<proteinExistence type="inferred from homology"/>
<name>A0A6J5L483_9CAUD</name>